<feature type="region of interest" description="Disordered" evidence="1">
    <location>
        <begin position="275"/>
        <end position="303"/>
    </location>
</feature>
<feature type="compositionally biased region" description="Basic and acidic residues" evidence="1">
    <location>
        <begin position="152"/>
        <end position="164"/>
    </location>
</feature>
<evidence type="ECO:0000313" key="4">
    <source>
        <dbReference type="Proteomes" id="UP000509303"/>
    </source>
</evidence>
<dbReference type="Pfam" id="PF09836">
    <property type="entry name" value="DUF2063"/>
    <property type="match status" value="1"/>
</dbReference>
<keyword evidence="4" id="KW-1185">Reference proteome</keyword>
<evidence type="ECO:0000259" key="2">
    <source>
        <dbReference type="Pfam" id="PF09836"/>
    </source>
</evidence>
<dbReference type="Gene3D" id="1.10.150.690">
    <property type="entry name" value="DUF2063"/>
    <property type="match status" value="1"/>
</dbReference>
<dbReference type="AlphaFoldDB" id="A0A7H8NES1"/>
<sequence>MADPARAPGALAELQSWFQAALLAADPPEPGAARRVLAAGGALDPRACLDLYRTSYRTRLIESLRTTYPALRLLLGDDLFDRFCAEYLHACPPRSWALARLGDRFADHLERHRPDAHLAPAARERWIDLLVDLAHLERTYGEVLDAEGTEELAGRAERDGREQPPADLPDAAWLDGAPPTPAPCLRLLRTRAVVHPYLLAARRGTTAPDRPRYRPTHLAVSRRDYTVVLRELSPDQYAVLRALPHTATAREALGAVPTARGARWLRAWTVAGLLTPPPAPHHRPLTPPRRPARTPTRERTPAP</sequence>
<dbReference type="GO" id="GO:0003677">
    <property type="term" value="F:DNA binding"/>
    <property type="evidence" value="ECO:0007669"/>
    <property type="project" value="UniProtKB-KW"/>
</dbReference>
<dbReference type="InterPro" id="IPR018640">
    <property type="entry name" value="DUF2063"/>
</dbReference>
<name>A0A7H8NES1_9ACTN</name>
<evidence type="ECO:0000256" key="1">
    <source>
        <dbReference type="SAM" id="MobiDB-lite"/>
    </source>
</evidence>
<dbReference type="InterPro" id="IPR044922">
    <property type="entry name" value="DUF2063_N_sf"/>
</dbReference>
<proteinExistence type="predicted"/>
<feature type="domain" description="Putative DNA-binding" evidence="2">
    <location>
        <begin position="13"/>
        <end position="109"/>
    </location>
</feature>
<dbReference type="EMBL" id="CP054929">
    <property type="protein sequence ID" value="QKW52969.1"/>
    <property type="molecule type" value="Genomic_DNA"/>
</dbReference>
<reference evidence="3 4" key="1">
    <citation type="submission" date="2020-06" db="EMBL/GenBank/DDBJ databases">
        <title>Genome mining for natural products.</title>
        <authorList>
            <person name="Zhang B."/>
            <person name="Shi J."/>
            <person name="Ge H."/>
        </authorList>
    </citation>
    <scope>NUCLEOTIDE SEQUENCE [LARGE SCALE GENOMIC DNA]</scope>
    <source>
        <strain evidence="3 4">NA00687</strain>
    </source>
</reference>
<feature type="compositionally biased region" description="Pro residues" evidence="1">
    <location>
        <begin position="275"/>
        <end position="289"/>
    </location>
</feature>
<dbReference type="RefSeq" id="WP_176164679.1">
    <property type="nucleotide sequence ID" value="NZ_CP054929.1"/>
</dbReference>
<accession>A0A7H8NES1</accession>
<feature type="region of interest" description="Disordered" evidence="1">
    <location>
        <begin position="149"/>
        <end position="174"/>
    </location>
</feature>
<protein>
    <submittedName>
        <fullName evidence="3">Putative DNA-binding domain-containing protein</fullName>
    </submittedName>
</protein>
<organism evidence="3 4">
    <name type="scientific">Streptomyces buecherae</name>
    <dbReference type="NCBI Taxonomy" id="2763006"/>
    <lineage>
        <taxon>Bacteria</taxon>
        <taxon>Bacillati</taxon>
        <taxon>Actinomycetota</taxon>
        <taxon>Actinomycetes</taxon>
        <taxon>Kitasatosporales</taxon>
        <taxon>Streptomycetaceae</taxon>
        <taxon>Streptomyces</taxon>
    </lineage>
</organism>
<evidence type="ECO:0000313" key="3">
    <source>
        <dbReference type="EMBL" id="QKW52969.1"/>
    </source>
</evidence>
<gene>
    <name evidence="3" type="ORF">HUT08_29335</name>
</gene>
<keyword evidence="3" id="KW-0238">DNA-binding</keyword>
<dbReference type="Proteomes" id="UP000509303">
    <property type="component" value="Chromosome"/>
</dbReference>